<evidence type="ECO:0000256" key="1">
    <source>
        <dbReference type="SAM" id="Phobius"/>
    </source>
</evidence>
<sequence length="80" mass="8405">MSKDTDEFSRKWFVRCVGVFCGAMLGVAIAVVGLAFTGGAETGSMIAAAVLGTIVGGALGYGFPDFAEMLLRFATYFLRP</sequence>
<evidence type="ECO:0000313" key="3">
    <source>
        <dbReference type="Proteomes" id="UP000318538"/>
    </source>
</evidence>
<dbReference type="Proteomes" id="UP000318538">
    <property type="component" value="Chromosome"/>
</dbReference>
<organism evidence="2 3">
    <name type="scientific">Rubripirellula lacrimiformis</name>
    <dbReference type="NCBI Taxonomy" id="1930273"/>
    <lineage>
        <taxon>Bacteria</taxon>
        <taxon>Pseudomonadati</taxon>
        <taxon>Planctomycetota</taxon>
        <taxon>Planctomycetia</taxon>
        <taxon>Pirellulales</taxon>
        <taxon>Pirellulaceae</taxon>
        <taxon>Rubripirellula</taxon>
    </lineage>
</organism>
<keyword evidence="1" id="KW-1133">Transmembrane helix</keyword>
<protein>
    <submittedName>
        <fullName evidence="2">Uncharacterized protein</fullName>
    </submittedName>
</protein>
<evidence type="ECO:0000313" key="2">
    <source>
        <dbReference type="EMBL" id="QDT04362.1"/>
    </source>
</evidence>
<dbReference type="AlphaFoldDB" id="A0A517NB54"/>
<keyword evidence="1" id="KW-0812">Transmembrane</keyword>
<name>A0A517NB54_9BACT</name>
<gene>
    <name evidence="2" type="ORF">K227x_27530</name>
</gene>
<keyword evidence="1" id="KW-0472">Membrane</keyword>
<feature type="transmembrane region" description="Helical" evidence="1">
    <location>
        <begin position="42"/>
        <end position="63"/>
    </location>
</feature>
<dbReference type="KEGG" id="rlc:K227x_27530"/>
<reference evidence="2 3" key="1">
    <citation type="submission" date="2019-02" db="EMBL/GenBank/DDBJ databases">
        <title>Deep-cultivation of Planctomycetes and their phenomic and genomic characterization uncovers novel biology.</title>
        <authorList>
            <person name="Wiegand S."/>
            <person name="Jogler M."/>
            <person name="Boedeker C."/>
            <person name="Pinto D."/>
            <person name="Vollmers J."/>
            <person name="Rivas-Marin E."/>
            <person name="Kohn T."/>
            <person name="Peeters S.H."/>
            <person name="Heuer A."/>
            <person name="Rast P."/>
            <person name="Oberbeckmann S."/>
            <person name="Bunk B."/>
            <person name="Jeske O."/>
            <person name="Meyerdierks A."/>
            <person name="Storesund J.E."/>
            <person name="Kallscheuer N."/>
            <person name="Luecker S."/>
            <person name="Lage O.M."/>
            <person name="Pohl T."/>
            <person name="Merkel B.J."/>
            <person name="Hornburger P."/>
            <person name="Mueller R.-W."/>
            <person name="Bruemmer F."/>
            <person name="Labrenz M."/>
            <person name="Spormann A.M."/>
            <person name="Op den Camp H."/>
            <person name="Overmann J."/>
            <person name="Amann R."/>
            <person name="Jetten M.S.M."/>
            <person name="Mascher T."/>
            <person name="Medema M.H."/>
            <person name="Devos D.P."/>
            <person name="Kaster A.-K."/>
            <person name="Ovreas L."/>
            <person name="Rohde M."/>
            <person name="Galperin M.Y."/>
            <person name="Jogler C."/>
        </authorList>
    </citation>
    <scope>NUCLEOTIDE SEQUENCE [LARGE SCALE GENOMIC DNA]</scope>
    <source>
        <strain evidence="2 3">K22_7</strain>
    </source>
</reference>
<accession>A0A517NB54</accession>
<dbReference type="EMBL" id="CP036525">
    <property type="protein sequence ID" value="QDT04362.1"/>
    <property type="molecule type" value="Genomic_DNA"/>
</dbReference>
<keyword evidence="3" id="KW-1185">Reference proteome</keyword>
<feature type="transmembrane region" description="Helical" evidence="1">
    <location>
        <begin position="12"/>
        <end position="36"/>
    </location>
</feature>
<dbReference type="RefSeq" id="WP_145169952.1">
    <property type="nucleotide sequence ID" value="NZ_CP036525.1"/>
</dbReference>
<proteinExistence type="predicted"/>